<comment type="subcellular location">
    <subcellularLocation>
        <location evidence="1">Plastid</location>
        <location evidence="1">Chloroplast</location>
    </subcellularLocation>
</comment>
<name>A0A645DKP1_9ZZZZ</name>
<proteinExistence type="inferred from homology"/>
<dbReference type="AlphaFoldDB" id="A0A645DKP1"/>
<evidence type="ECO:0000256" key="1">
    <source>
        <dbReference type="ARBA" id="ARBA00004229"/>
    </source>
</evidence>
<dbReference type="Pfam" id="PF01643">
    <property type="entry name" value="Acyl-ACP_TE"/>
    <property type="match status" value="1"/>
</dbReference>
<evidence type="ECO:0000256" key="3">
    <source>
        <dbReference type="ARBA" id="ARBA00022516"/>
    </source>
</evidence>
<keyword evidence="6" id="KW-0378">Hydrolase</keyword>
<dbReference type="PANTHER" id="PTHR31727">
    <property type="entry name" value="OLEOYL-ACYL CARRIER PROTEIN THIOESTERASE 1, CHLOROPLASTIC"/>
    <property type="match status" value="1"/>
</dbReference>
<organism evidence="13">
    <name type="scientific">bioreactor metagenome</name>
    <dbReference type="NCBI Taxonomy" id="1076179"/>
    <lineage>
        <taxon>unclassified sequences</taxon>
        <taxon>metagenomes</taxon>
        <taxon>ecological metagenomes</taxon>
    </lineage>
</organism>
<evidence type="ECO:0000256" key="8">
    <source>
        <dbReference type="ARBA" id="ARBA00022946"/>
    </source>
</evidence>
<keyword evidence="8" id="KW-0809">Transit peptide</keyword>
<comment type="caution">
    <text evidence="13">The sequence shown here is derived from an EMBL/GenBank/DDBJ whole genome shotgun (WGS) entry which is preliminary data.</text>
</comment>
<keyword evidence="10" id="KW-0275">Fatty acid biosynthesis</keyword>
<accession>A0A645DKP1</accession>
<dbReference type="InterPro" id="IPR029069">
    <property type="entry name" value="HotDog_dom_sf"/>
</dbReference>
<reference evidence="13" key="1">
    <citation type="submission" date="2019-08" db="EMBL/GenBank/DDBJ databases">
        <authorList>
            <person name="Kucharzyk K."/>
            <person name="Murdoch R.W."/>
            <person name="Higgins S."/>
            <person name="Loffler F."/>
        </authorList>
    </citation>
    <scope>NUCLEOTIDE SEQUENCE</scope>
</reference>
<evidence type="ECO:0008006" key="14">
    <source>
        <dbReference type="Google" id="ProtNLM"/>
    </source>
</evidence>
<evidence type="ECO:0000256" key="2">
    <source>
        <dbReference type="ARBA" id="ARBA00006500"/>
    </source>
</evidence>
<dbReference type="SUPFAM" id="SSF54637">
    <property type="entry name" value="Thioesterase/thiol ester dehydrase-isomerase"/>
    <property type="match status" value="2"/>
</dbReference>
<dbReference type="Pfam" id="PF20791">
    <property type="entry name" value="Acyl-ACP_TE_C"/>
    <property type="match status" value="1"/>
</dbReference>
<dbReference type="EMBL" id="VSSQ01037349">
    <property type="protein sequence ID" value="MPM90010.1"/>
    <property type="molecule type" value="Genomic_DNA"/>
</dbReference>
<dbReference type="GO" id="GO:0016297">
    <property type="term" value="F:fatty acyl-[ACP] hydrolase activity"/>
    <property type="evidence" value="ECO:0007669"/>
    <property type="project" value="InterPro"/>
</dbReference>
<evidence type="ECO:0000259" key="12">
    <source>
        <dbReference type="Pfam" id="PF20791"/>
    </source>
</evidence>
<evidence type="ECO:0000313" key="13">
    <source>
        <dbReference type="EMBL" id="MPM90010.1"/>
    </source>
</evidence>
<dbReference type="InterPro" id="IPR049427">
    <property type="entry name" value="Acyl-ACP_TE_C"/>
</dbReference>
<dbReference type="Gene3D" id="3.10.129.10">
    <property type="entry name" value="Hotdog Thioesterase"/>
    <property type="match status" value="1"/>
</dbReference>
<sequence length="229" mass="27049">MLKIGPIFNYLQDMADKDASRMEMSIPQLMEKGYTWVLHRYHLSMIRYPKLDEALSIRTWHSPYKNLYSLRAFEMTTSFGEVLAKATTSWIIINYSTKRPMRLDRHVTSQYYKEIIPFEFDFSSLSPLERIDLEDIYPVRIRDLDINNHVNNAVYVEWAAETVPTNILQSMRPSEIDVIFKEQLTYGEKAVVQTQKEKTASNVFDHVILRESDAREITRIRTSWKNMPL</sequence>
<evidence type="ECO:0000256" key="4">
    <source>
        <dbReference type="ARBA" id="ARBA00022528"/>
    </source>
</evidence>
<feature type="domain" description="Acyl-ACP thioesterase N-terminal hotdog" evidence="11">
    <location>
        <begin position="2"/>
        <end position="111"/>
    </location>
</feature>
<dbReference type="InterPro" id="IPR002864">
    <property type="entry name" value="Acyl-ACP_thioesterase_NHD"/>
</dbReference>
<comment type="similarity">
    <text evidence="2">Belongs to the acyl-ACP thioesterase family.</text>
</comment>
<keyword evidence="4" id="KW-0150">Chloroplast</keyword>
<evidence type="ECO:0000256" key="7">
    <source>
        <dbReference type="ARBA" id="ARBA00022832"/>
    </source>
</evidence>
<dbReference type="GO" id="GO:0000036">
    <property type="term" value="F:acyl carrier activity"/>
    <property type="evidence" value="ECO:0007669"/>
    <property type="project" value="TreeGrafter"/>
</dbReference>
<keyword evidence="5" id="KW-0934">Plastid</keyword>
<evidence type="ECO:0000259" key="11">
    <source>
        <dbReference type="Pfam" id="PF01643"/>
    </source>
</evidence>
<evidence type="ECO:0000256" key="9">
    <source>
        <dbReference type="ARBA" id="ARBA00023098"/>
    </source>
</evidence>
<keyword evidence="9" id="KW-0443">Lipid metabolism</keyword>
<keyword evidence="3" id="KW-0444">Lipid biosynthesis</keyword>
<gene>
    <name evidence="13" type="ORF">SDC9_137126</name>
</gene>
<protein>
    <recommendedName>
        <fullName evidence="14">Acyl-ACP thioesterase</fullName>
    </recommendedName>
</protein>
<dbReference type="PANTHER" id="PTHR31727:SF6">
    <property type="entry name" value="OLEOYL-ACYL CARRIER PROTEIN THIOESTERASE 1, CHLOROPLASTIC"/>
    <property type="match status" value="1"/>
</dbReference>
<evidence type="ECO:0000256" key="10">
    <source>
        <dbReference type="ARBA" id="ARBA00023160"/>
    </source>
</evidence>
<dbReference type="InterPro" id="IPR045023">
    <property type="entry name" value="FATA/B"/>
</dbReference>
<evidence type="ECO:0000256" key="5">
    <source>
        <dbReference type="ARBA" id="ARBA00022640"/>
    </source>
</evidence>
<feature type="domain" description="Acyl-ACP thioesterase-like C-terminal" evidence="12">
    <location>
        <begin position="134"/>
        <end position="226"/>
    </location>
</feature>
<evidence type="ECO:0000256" key="6">
    <source>
        <dbReference type="ARBA" id="ARBA00022801"/>
    </source>
</evidence>
<dbReference type="GO" id="GO:0009507">
    <property type="term" value="C:chloroplast"/>
    <property type="evidence" value="ECO:0007669"/>
    <property type="project" value="UniProtKB-SubCell"/>
</dbReference>
<keyword evidence="7" id="KW-0276">Fatty acid metabolism</keyword>